<proteinExistence type="predicted"/>
<evidence type="ECO:0000256" key="2">
    <source>
        <dbReference type="ARBA" id="ARBA00023015"/>
    </source>
</evidence>
<dbReference type="RefSeq" id="WP_367917687.1">
    <property type="nucleotide sequence ID" value="NZ_BAABAC010000005.1"/>
</dbReference>
<dbReference type="Pfam" id="PF00440">
    <property type="entry name" value="TetR_N"/>
    <property type="match status" value="1"/>
</dbReference>
<dbReference type="InterPro" id="IPR036271">
    <property type="entry name" value="Tet_transcr_reg_TetR-rel_C_sf"/>
</dbReference>
<name>A0ABW3VV92_9ACTN</name>
<evidence type="ECO:0000256" key="1">
    <source>
        <dbReference type="ARBA" id="ARBA00022491"/>
    </source>
</evidence>
<sequence>MPRFVDPEERKASIISAMIEALAEGGFPTFTLRSLAKRMGGSSTLITHYFPNRDALIGALLESVLSEAEVKRGELLKIGDPHERLHAVLEYFLPDDPETLALERVRVALVAHRDAEPALREFFDKLEPGMRGVMRAGLEEFVDAEDLDEMVDVLRAWTSGIALSAVEHPEMWTPERQAAALERFVSSMALPLAATSQKAVKRASTRRTPNGTRRSAKAR</sequence>
<dbReference type="SUPFAM" id="SSF48498">
    <property type="entry name" value="Tetracyclin repressor-like, C-terminal domain"/>
    <property type="match status" value="1"/>
</dbReference>
<dbReference type="PANTHER" id="PTHR30055">
    <property type="entry name" value="HTH-TYPE TRANSCRIPTIONAL REGULATOR RUTR"/>
    <property type="match status" value="1"/>
</dbReference>
<dbReference type="PANTHER" id="PTHR30055:SF175">
    <property type="entry name" value="HTH-TYPE TRANSCRIPTIONAL REPRESSOR KSTR2"/>
    <property type="match status" value="1"/>
</dbReference>
<evidence type="ECO:0000313" key="8">
    <source>
        <dbReference type="EMBL" id="MFD1246837.1"/>
    </source>
</evidence>
<reference evidence="9" key="1">
    <citation type="journal article" date="2019" name="Int. J. Syst. Evol. Microbiol.">
        <title>The Global Catalogue of Microorganisms (GCM) 10K type strain sequencing project: providing services to taxonomists for standard genome sequencing and annotation.</title>
        <authorList>
            <consortium name="The Broad Institute Genomics Platform"/>
            <consortium name="The Broad Institute Genome Sequencing Center for Infectious Disease"/>
            <person name="Wu L."/>
            <person name="Ma J."/>
        </authorList>
    </citation>
    <scope>NUCLEOTIDE SEQUENCE [LARGE SCALE GENOMIC DNA]</scope>
    <source>
        <strain evidence="9">CCUG 52478</strain>
    </source>
</reference>
<evidence type="ECO:0000256" key="3">
    <source>
        <dbReference type="ARBA" id="ARBA00023125"/>
    </source>
</evidence>
<comment type="caution">
    <text evidence="8">The sequence shown here is derived from an EMBL/GenBank/DDBJ whole genome shotgun (WGS) entry which is preliminary data.</text>
</comment>
<keyword evidence="2" id="KW-0805">Transcription regulation</keyword>
<dbReference type="InterPro" id="IPR039538">
    <property type="entry name" value="BetI_C"/>
</dbReference>
<keyword evidence="9" id="KW-1185">Reference proteome</keyword>
<evidence type="ECO:0000256" key="6">
    <source>
        <dbReference type="SAM" id="MobiDB-lite"/>
    </source>
</evidence>
<keyword evidence="3 5" id="KW-0238">DNA-binding</keyword>
<gene>
    <name evidence="8" type="ORF">ACFQ3F_03460</name>
</gene>
<accession>A0ABW3VV92</accession>
<keyword evidence="4" id="KW-0804">Transcription</keyword>
<evidence type="ECO:0000256" key="4">
    <source>
        <dbReference type="ARBA" id="ARBA00023163"/>
    </source>
</evidence>
<feature type="region of interest" description="Disordered" evidence="6">
    <location>
        <begin position="193"/>
        <end position="219"/>
    </location>
</feature>
<evidence type="ECO:0000256" key="5">
    <source>
        <dbReference type="PROSITE-ProRule" id="PRU00335"/>
    </source>
</evidence>
<dbReference type="Pfam" id="PF13977">
    <property type="entry name" value="TetR_C_6"/>
    <property type="match status" value="1"/>
</dbReference>
<dbReference type="InterPro" id="IPR009057">
    <property type="entry name" value="Homeodomain-like_sf"/>
</dbReference>
<feature type="domain" description="HTH tetR-type" evidence="7">
    <location>
        <begin position="8"/>
        <end position="68"/>
    </location>
</feature>
<evidence type="ECO:0000313" key="9">
    <source>
        <dbReference type="Proteomes" id="UP001597229"/>
    </source>
</evidence>
<dbReference type="InterPro" id="IPR050109">
    <property type="entry name" value="HTH-type_TetR-like_transc_reg"/>
</dbReference>
<protein>
    <submittedName>
        <fullName evidence="8">TetR/AcrR family transcriptional regulator</fullName>
    </submittedName>
</protein>
<keyword evidence="1" id="KW-0678">Repressor</keyword>
<dbReference type="SUPFAM" id="SSF46689">
    <property type="entry name" value="Homeodomain-like"/>
    <property type="match status" value="1"/>
</dbReference>
<organism evidence="8 9">
    <name type="scientific">Nocardioides ginsengisoli</name>
    <dbReference type="NCBI Taxonomy" id="363868"/>
    <lineage>
        <taxon>Bacteria</taxon>
        <taxon>Bacillati</taxon>
        <taxon>Actinomycetota</taxon>
        <taxon>Actinomycetes</taxon>
        <taxon>Propionibacteriales</taxon>
        <taxon>Nocardioidaceae</taxon>
        <taxon>Nocardioides</taxon>
    </lineage>
</organism>
<dbReference type="PROSITE" id="PS50977">
    <property type="entry name" value="HTH_TETR_2"/>
    <property type="match status" value="1"/>
</dbReference>
<dbReference type="InterPro" id="IPR001647">
    <property type="entry name" value="HTH_TetR"/>
</dbReference>
<dbReference type="Gene3D" id="1.10.357.10">
    <property type="entry name" value="Tetracycline Repressor, domain 2"/>
    <property type="match status" value="1"/>
</dbReference>
<evidence type="ECO:0000259" key="7">
    <source>
        <dbReference type="PROSITE" id="PS50977"/>
    </source>
</evidence>
<dbReference type="EMBL" id="JBHTLX010000005">
    <property type="protein sequence ID" value="MFD1246837.1"/>
    <property type="molecule type" value="Genomic_DNA"/>
</dbReference>
<dbReference type="Proteomes" id="UP001597229">
    <property type="component" value="Unassembled WGS sequence"/>
</dbReference>
<feature type="DNA-binding region" description="H-T-H motif" evidence="5">
    <location>
        <begin position="31"/>
        <end position="50"/>
    </location>
</feature>